<evidence type="ECO:0000313" key="2">
    <source>
        <dbReference type="Proteomes" id="UP000489961"/>
    </source>
</evidence>
<evidence type="ECO:0000313" key="1">
    <source>
        <dbReference type="EMBL" id="CAB1215759.1"/>
    </source>
</evidence>
<comment type="caution">
    <text evidence="1">The sequence shown here is derived from an EMBL/GenBank/DDBJ whole genome shotgun (WGS) entry which is preliminary data.</text>
</comment>
<dbReference type="AlphaFoldDB" id="A0A811GE77"/>
<organism evidence="1 2">
    <name type="scientific">Acinetobacter bouvetii</name>
    <dbReference type="NCBI Taxonomy" id="202951"/>
    <lineage>
        <taxon>Bacteria</taxon>
        <taxon>Pseudomonadati</taxon>
        <taxon>Pseudomonadota</taxon>
        <taxon>Gammaproteobacteria</taxon>
        <taxon>Moraxellales</taxon>
        <taxon>Moraxellaceae</taxon>
        <taxon>Acinetobacter</taxon>
    </lineage>
</organism>
<dbReference type="Proteomes" id="UP000489961">
    <property type="component" value="Unassembled WGS sequence"/>
</dbReference>
<protein>
    <submittedName>
        <fullName evidence="1">Uncharacterized protein</fullName>
    </submittedName>
</protein>
<accession>A0A811GE77</accession>
<gene>
    <name evidence="1" type="ORF">SFB21_1824</name>
</gene>
<dbReference type="EMBL" id="CADDTS010000031">
    <property type="protein sequence ID" value="CAB1215759.1"/>
    <property type="molecule type" value="Genomic_DNA"/>
</dbReference>
<sequence length="44" mass="5315">MRFRDFSDKFCPTLQFSFQILFLNAHICFTLATELRKNLLEYVP</sequence>
<reference evidence="1 2" key="1">
    <citation type="submission" date="2020-02" db="EMBL/GenBank/DDBJ databases">
        <authorList>
            <person name="Chaudhuri R."/>
        </authorList>
    </citation>
    <scope>NUCLEOTIDE SEQUENCE [LARGE SCALE GENOMIC DNA]</scope>
    <source>
        <strain evidence="1">SFB21</strain>
    </source>
</reference>
<proteinExistence type="predicted"/>
<name>A0A811GE77_9GAMM</name>